<reference evidence="2" key="1">
    <citation type="journal article" date="2015" name="Nat. Plants">
        <title>Genome expansion of Arabis alpina linked with retrotransposition and reduced symmetric DNA methylation.</title>
        <authorList>
            <person name="Willing E.M."/>
            <person name="Rawat V."/>
            <person name="Mandakova T."/>
            <person name="Maumus F."/>
            <person name="James G.V."/>
            <person name="Nordstroem K.J."/>
            <person name="Becker C."/>
            <person name="Warthmann N."/>
            <person name="Chica C."/>
            <person name="Szarzynska B."/>
            <person name="Zytnicki M."/>
            <person name="Albani M.C."/>
            <person name="Kiefer C."/>
            <person name="Bergonzi S."/>
            <person name="Castaings L."/>
            <person name="Mateos J.L."/>
            <person name="Berns M.C."/>
            <person name="Bujdoso N."/>
            <person name="Piofczyk T."/>
            <person name="de Lorenzo L."/>
            <person name="Barrero-Sicilia C."/>
            <person name="Mateos I."/>
            <person name="Piednoel M."/>
            <person name="Hagmann J."/>
            <person name="Chen-Min-Tao R."/>
            <person name="Iglesias-Fernandez R."/>
            <person name="Schuster S.C."/>
            <person name="Alonso-Blanco C."/>
            <person name="Roudier F."/>
            <person name="Carbonero P."/>
            <person name="Paz-Ares J."/>
            <person name="Davis S.J."/>
            <person name="Pecinka A."/>
            <person name="Quesneville H."/>
            <person name="Colot V."/>
            <person name="Lysak M.A."/>
            <person name="Weigel D."/>
            <person name="Coupland G."/>
            <person name="Schneeberger K."/>
        </authorList>
    </citation>
    <scope>NUCLEOTIDE SEQUENCE [LARGE SCALE GENOMIC DNA]</scope>
    <source>
        <strain evidence="2">cv. Pajares</strain>
    </source>
</reference>
<keyword evidence="2" id="KW-1185">Reference proteome</keyword>
<protein>
    <submittedName>
        <fullName evidence="1">Uncharacterized protein</fullName>
    </submittedName>
</protein>
<evidence type="ECO:0000313" key="1">
    <source>
        <dbReference type="EMBL" id="KFK30517.1"/>
    </source>
</evidence>
<dbReference type="Gramene" id="KFK30517">
    <property type="protein sequence ID" value="KFK30517"/>
    <property type="gene ID" value="AALP_AA7G272600"/>
</dbReference>
<sequence length="41" mass="4780">MPPKNFRLSPGLRVNAVLSFLGCLKLKLTLKIYVSWFCFMF</sequence>
<dbReference type="Proteomes" id="UP000029120">
    <property type="component" value="Chromosome 7"/>
</dbReference>
<name>A0A087GKW5_ARAAL</name>
<dbReference type="AlphaFoldDB" id="A0A087GKW5"/>
<evidence type="ECO:0000313" key="2">
    <source>
        <dbReference type="Proteomes" id="UP000029120"/>
    </source>
</evidence>
<dbReference type="EMBL" id="CM002875">
    <property type="protein sequence ID" value="KFK30517.1"/>
    <property type="molecule type" value="Genomic_DNA"/>
</dbReference>
<proteinExistence type="predicted"/>
<organism evidence="1 2">
    <name type="scientific">Arabis alpina</name>
    <name type="common">Alpine rock-cress</name>
    <dbReference type="NCBI Taxonomy" id="50452"/>
    <lineage>
        <taxon>Eukaryota</taxon>
        <taxon>Viridiplantae</taxon>
        <taxon>Streptophyta</taxon>
        <taxon>Embryophyta</taxon>
        <taxon>Tracheophyta</taxon>
        <taxon>Spermatophyta</taxon>
        <taxon>Magnoliopsida</taxon>
        <taxon>eudicotyledons</taxon>
        <taxon>Gunneridae</taxon>
        <taxon>Pentapetalae</taxon>
        <taxon>rosids</taxon>
        <taxon>malvids</taxon>
        <taxon>Brassicales</taxon>
        <taxon>Brassicaceae</taxon>
        <taxon>Arabideae</taxon>
        <taxon>Arabis</taxon>
    </lineage>
</organism>
<accession>A0A087GKW5</accession>
<gene>
    <name evidence="1" type="ordered locus">AALP_Aa7g272600</name>
</gene>